<comment type="function">
    <text evidence="3">A 50S ribosomal subunit assembly protein with GTPase activity, required for 50S subunit assembly at low temperatures, may also play a role in translation. Binds GTP and analogs. Binds the 70S ribosome between the 30S and 50S subunits, in a similar position as ribosome-bound EF-G; it contacts a number of ribosomal proteins, both rRNAs and the A-site tRNA.</text>
</comment>
<dbReference type="InterPro" id="IPR009000">
    <property type="entry name" value="Transl_B-barrel_sf"/>
</dbReference>
<dbReference type="InterPro" id="IPR035647">
    <property type="entry name" value="EFG_III/V"/>
</dbReference>
<organism evidence="5 6">
    <name type="scientific">Gleimia coleocanis DSM 15436</name>
    <dbReference type="NCBI Taxonomy" id="525245"/>
    <lineage>
        <taxon>Bacteria</taxon>
        <taxon>Bacillati</taxon>
        <taxon>Actinomycetota</taxon>
        <taxon>Actinomycetes</taxon>
        <taxon>Actinomycetales</taxon>
        <taxon>Actinomycetaceae</taxon>
        <taxon>Gleimia</taxon>
    </lineage>
</organism>
<evidence type="ECO:0000256" key="1">
    <source>
        <dbReference type="ARBA" id="ARBA00022741"/>
    </source>
</evidence>
<dbReference type="eggNOG" id="COG1217">
    <property type="taxonomic scope" value="Bacteria"/>
</dbReference>
<dbReference type="SUPFAM" id="SSF50447">
    <property type="entry name" value="Translation proteins"/>
    <property type="match status" value="1"/>
</dbReference>
<dbReference type="InterPro" id="IPR042116">
    <property type="entry name" value="TypA/BipA_C"/>
</dbReference>
<comment type="similarity">
    <text evidence="3">Belongs to the TRAFAC class translation factor GTPase superfamily. Classic translation factor GTPase family. BipA subfamily.</text>
</comment>
<keyword evidence="3" id="KW-0694">RNA-binding</keyword>
<keyword evidence="3" id="KW-0699">rRNA-binding</keyword>
<dbReference type="InterPro" id="IPR005225">
    <property type="entry name" value="Small_GTP-bd"/>
</dbReference>
<dbReference type="CDD" id="cd03691">
    <property type="entry name" value="BipA_TypA_II"/>
    <property type="match status" value="1"/>
</dbReference>
<dbReference type="EMBL" id="ACFG01000030">
    <property type="protein sequence ID" value="EEH63619.1"/>
    <property type="molecule type" value="Genomic_DNA"/>
</dbReference>
<dbReference type="CDD" id="cd01891">
    <property type="entry name" value="TypA_BipA"/>
    <property type="match status" value="1"/>
</dbReference>
<evidence type="ECO:0000259" key="4">
    <source>
        <dbReference type="PROSITE" id="PS51722"/>
    </source>
</evidence>
<dbReference type="Gene3D" id="3.30.70.240">
    <property type="match status" value="1"/>
</dbReference>
<dbReference type="Gene3D" id="3.30.70.870">
    <property type="entry name" value="Elongation Factor G (Translational Gtpase), domain 3"/>
    <property type="match status" value="1"/>
</dbReference>
<dbReference type="FunFam" id="2.40.50.250:FF:000001">
    <property type="entry name" value="GTP-binding protein TypA"/>
    <property type="match status" value="1"/>
</dbReference>
<dbReference type="InterPro" id="IPR000640">
    <property type="entry name" value="EFG_V-like"/>
</dbReference>
<dbReference type="InterPro" id="IPR047042">
    <property type="entry name" value="BipA_II"/>
</dbReference>
<dbReference type="PANTHER" id="PTHR42908">
    <property type="entry name" value="TRANSLATION ELONGATION FACTOR-RELATED"/>
    <property type="match status" value="1"/>
</dbReference>
<feature type="binding site" evidence="3">
    <location>
        <begin position="144"/>
        <end position="147"/>
    </location>
    <ligand>
        <name>GTP</name>
        <dbReference type="ChEBI" id="CHEBI:37565"/>
    </ligand>
</feature>
<dbReference type="GO" id="GO:0003924">
    <property type="term" value="F:GTPase activity"/>
    <property type="evidence" value="ECO:0007669"/>
    <property type="project" value="UniProtKB-UniRule"/>
</dbReference>
<feature type="binding site" evidence="3">
    <location>
        <begin position="17"/>
        <end position="22"/>
    </location>
    <ligand>
        <name>GTP</name>
        <dbReference type="ChEBI" id="CHEBI:37565"/>
    </ligand>
</feature>
<keyword evidence="3" id="KW-0690">Ribosome biogenesis</keyword>
<evidence type="ECO:0000313" key="5">
    <source>
        <dbReference type="EMBL" id="EEH63619.1"/>
    </source>
</evidence>
<dbReference type="GO" id="GO:0019843">
    <property type="term" value="F:rRNA binding"/>
    <property type="evidence" value="ECO:0007669"/>
    <property type="project" value="UniProtKB-KW"/>
</dbReference>
<gene>
    <name evidence="5" type="primary">typA</name>
    <name evidence="3" type="synonym">bipA</name>
    <name evidence="5" type="ORF">HMPREF0044_0638</name>
</gene>
<dbReference type="Pfam" id="PF03144">
    <property type="entry name" value="GTP_EFTU_D2"/>
    <property type="match status" value="1"/>
</dbReference>
<dbReference type="PANTHER" id="PTHR42908:SF8">
    <property type="entry name" value="TR-TYPE G DOMAIN-CONTAINING PROTEIN"/>
    <property type="match status" value="1"/>
</dbReference>
<keyword evidence="1 3" id="KW-0547">Nucleotide-binding</keyword>
<dbReference type="GO" id="GO:0005829">
    <property type="term" value="C:cytosol"/>
    <property type="evidence" value="ECO:0007669"/>
    <property type="project" value="TreeGrafter"/>
</dbReference>
<dbReference type="InterPro" id="IPR027417">
    <property type="entry name" value="P-loop_NTPase"/>
</dbReference>
<dbReference type="InterPro" id="IPR000795">
    <property type="entry name" value="T_Tr_GTP-bd_dom"/>
</dbReference>
<dbReference type="GO" id="GO:1990904">
    <property type="term" value="C:ribonucleoprotein complex"/>
    <property type="evidence" value="ECO:0007669"/>
    <property type="project" value="TreeGrafter"/>
</dbReference>
<protein>
    <recommendedName>
        <fullName evidence="3">Large ribosomal subunit assembly factor BipA</fullName>
        <ecNumber evidence="3">3.6.5.-</ecNumber>
    </recommendedName>
    <alternativeName>
        <fullName evidence="3">GTP-binding protein BipA</fullName>
    </alternativeName>
</protein>
<dbReference type="CDD" id="cd16263">
    <property type="entry name" value="BipA_III"/>
    <property type="match status" value="1"/>
</dbReference>
<proteinExistence type="inferred from homology"/>
<dbReference type="GO" id="GO:0000027">
    <property type="term" value="P:ribosomal large subunit assembly"/>
    <property type="evidence" value="ECO:0007669"/>
    <property type="project" value="UniProtKB-UniRule"/>
</dbReference>
<dbReference type="FunFam" id="3.30.70.240:FF:000002">
    <property type="entry name" value="GTP-binding protein TypA"/>
    <property type="match status" value="1"/>
</dbReference>
<keyword evidence="2 3" id="KW-0342">GTP-binding</keyword>
<keyword evidence="3" id="KW-0378">Hydrolase</keyword>
<dbReference type="InterPro" id="IPR004161">
    <property type="entry name" value="EFTu-like_2"/>
</dbReference>
<dbReference type="GO" id="GO:0000049">
    <property type="term" value="F:tRNA binding"/>
    <property type="evidence" value="ECO:0007669"/>
    <property type="project" value="UniProtKB-KW"/>
</dbReference>
<dbReference type="PROSITE" id="PS51722">
    <property type="entry name" value="G_TR_2"/>
    <property type="match status" value="1"/>
</dbReference>
<keyword evidence="3" id="KW-0963">Cytoplasm</keyword>
<dbReference type="GO" id="GO:0005525">
    <property type="term" value="F:GTP binding"/>
    <property type="evidence" value="ECO:0007669"/>
    <property type="project" value="UniProtKB-UniRule"/>
</dbReference>
<dbReference type="InterPro" id="IPR047043">
    <property type="entry name" value="BipA_III"/>
</dbReference>
<dbReference type="GO" id="GO:0043022">
    <property type="term" value="F:ribosome binding"/>
    <property type="evidence" value="ECO:0007669"/>
    <property type="project" value="UniProtKB-UniRule"/>
</dbReference>
<dbReference type="HAMAP" id="MF_00849">
    <property type="entry name" value="BipA"/>
    <property type="match status" value="1"/>
</dbReference>
<dbReference type="EC" id="3.6.5.-" evidence="3"/>
<dbReference type="CDD" id="cd03710">
    <property type="entry name" value="BipA_TypA_C"/>
    <property type="match status" value="1"/>
</dbReference>
<dbReference type="Pfam" id="PF00679">
    <property type="entry name" value="EFG_C"/>
    <property type="match status" value="1"/>
</dbReference>
<dbReference type="Pfam" id="PF00009">
    <property type="entry name" value="GTP_EFTU"/>
    <property type="match status" value="1"/>
</dbReference>
<reference evidence="5 6" key="1">
    <citation type="submission" date="2009-01" db="EMBL/GenBank/DDBJ databases">
        <authorList>
            <person name="Qin X."/>
            <person name="Bachman B."/>
            <person name="Battles P."/>
            <person name="Bell A."/>
            <person name="Bess C."/>
            <person name="Bickham C."/>
            <person name="Chaboub L."/>
            <person name="Chen D."/>
            <person name="Coyle M."/>
            <person name="Deiros D.R."/>
            <person name="Dinh H."/>
            <person name="Forbes L."/>
            <person name="Fowler G."/>
            <person name="Francisco L."/>
            <person name="Fu Q."/>
            <person name="Gubbala S."/>
            <person name="Hale W."/>
            <person name="Han Y."/>
            <person name="Hemphill L."/>
            <person name="Highlander S.K."/>
            <person name="Hirani K."/>
            <person name="Hogues M."/>
            <person name="Jackson L."/>
            <person name="Jakkamsetti A."/>
            <person name="Javaid M."/>
            <person name="Jiang H."/>
            <person name="Korchina V."/>
            <person name="Kovar C."/>
            <person name="Lara F."/>
            <person name="Lee S."/>
            <person name="Mata R."/>
            <person name="Mathew T."/>
            <person name="Moen C."/>
            <person name="Morales K."/>
            <person name="Munidasa M."/>
            <person name="Nazareth L."/>
            <person name="Ngo R."/>
            <person name="Nguyen L."/>
            <person name="Okwuonu G."/>
            <person name="Ongeri F."/>
            <person name="Patil S."/>
            <person name="Petrosino J."/>
            <person name="Pham C."/>
            <person name="Pham P."/>
            <person name="Pu L.-L."/>
            <person name="Puazo M."/>
            <person name="Raj R."/>
            <person name="Reid J."/>
            <person name="Rouhana J."/>
            <person name="Saada N."/>
            <person name="Shang Y."/>
            <person name="Simmons D."/>
            <person name="Thornton R."/>
            <person name="Warren J."/>
            <person name="Weissenberger G."/>
            <person name="Zhang J."/>
            <person name="Zhang L."/>
            <person name="Zhou C."/>
            <person name="Zhu D."/>
            <person name="Muzny D."/>
            <person name="Worley K."/>
            <person name="Gibbs R."/>
        </authorList>
    </citation>
    <scope>NUCLEOTIDE SEQUENCE [LARGE SCALE GENOMIC DNA]</scope>
    <source>
        <strain evidence="5 6">DSM 15436</strain>
    </source>
</reference>
<dbReference type="AlphaFoldDB" id="C0W0P5"/>
<dbReference type="SUPFAM" id="SSF52540">
    <property type="entry name" value="P-loop containing nucleoside triphosphate hydrolases"/>
    <property type="match status" value="1"/>
</dbReference>
<dbReference type="FunFam" id="3.30.70.870:FF:000003">
    <property type="entry name" value="GTP-binding protein TypA"/>
    <property type="match status" value="1"/>
</dbReference>
<dbReference type="InterPro" id="IPR048876">
    <property type="entry name" value="BipA_C"/>
</dbReference>
<keyword evidence="3" id="KW-0820">tRNA-binding</keyword>
<dbReference type="InterPro" id="IPR035651">
    <property type="entry name" value="BipA_V"/>
</dbReference>
<dbReference type="SMART" id="SM00838">
    <property type="entry name" value="EFG_C"/>
    <property type="match status" value="1"/>
</dbReference>
<dbReference type="Gene3D" id="3.40.50.300">
    <property type="entry name" value="P-loop containing nucleotide triphosphate hydrolases"/>
    <property type="match status" value="1"/>
</dbReference>
<dbReference type="Pfam" id="PF21018">
    <property type="entry name" value="BipA_C"/>
    <property type="match status" value="1"/>
</dbReference>
<dbReference type="SUPFAM" id="SSF54980">
    <property type="entry name" value="EF-G C-terminal domain-like"/>
    <property type="match status" value="2"/>
</dbReference>
<dbReference type="InterPro" id="IPR006298">
    <property type="entry name" value="BipA"/>
</dbReference>
<dbReference type="PROSITE" id="PS00301">
    <property type="entry name" value="G_TR_1"/>
    <property type="match status" value="1"/>
</dbReference>
<evidence type="ECO:0000256" key="3">
    <source>
        <dbReference type="HAMAP-Rule" id="MF_00849"/>
    </source>
</evidence>
<dbReference type="NCBIfam" id="TIGR00231">
    <property type="entry name" value="small_GTP"/>
    <property type="match status" value="1"/>
</dbReference>
<comment type="caution">
    <text evidence="5">The sequence shown here is derived from an EMBL/GenBank/DDBJ whole genome shotgun (WGS) entry which is preliminary data.</text>
</comment>
<name>C0W0P5_9ACTO</name>
<dbReference type="Gene3D" id="2.40.50.250">
    <property type="entry name" value="bipa protein"/>
    <property type="match status" value="1"/>
</dbReference>
<accession>C0W0P5</accession>
<evidence type="ECO:0000256" key="2">
    <source>
        <dbReference type="ARBA" id="ARBA00023134"/>
    </source>
</evidence>
<feature type="domain" description="Tr-type G" evidence="4">
    <location>
        <begin position="5"/>
        <end position="228"/>
    </location>
</feature>
<evidence type="ECO:0000313" key="6">
    <source>
        <dbReference type="Proteomes" id="UP000010301"/>
    </source>
</evidence>
<dbReference type="InterPro" id="IPR047041">
    <property type="entry name" value="BipA_GTP-bd_dom"/>
</dbReference>
<comment type="subcellular location">
    <subcellularLocation>
        <location evidence="3">Cytoplasm</location>
    </subcellularLocation>
    <text evidence="3">Binds to ribosomes.</text>
</comment>
<dbReference type="Proteomes" id="UP000010301">
    <property type="component" value="Unassembled WGS sequence"/>
</dbReference>
<dbReference type="Gene3D" id="2.40.30.10">
    <property type="entry name" value="Translation factors"/>
    <property type="match status" value="1"/>
</dbReference>
<dbReference type="RefSeq" id="WP_006546411.1">
    <property type="nucleotide sequence ID" value="NZ_DS999543.1"/>
</dbReference>
<sequence length="646" mass="70437">MPQRNDIRNVAIVAHVDHGKTTLVDAMLWQSGVFADHDTVEKRGERVMDSGDLEREKGITILAKNTAVHYRGPSAQKLGLADGITINVIDTPGHADFGGEVERGLSMVDGVLLLVDAAEGPLPQTRFVLRKALHAKLPVVVVVNKVDRPDQRIEEVVSETTDLLLSLAEDLVNEGVDVDLDAMLDVPVIYASAKLGKSSLECPPFGEVPTENLEPLFETLLTRIPGPSYEEGAPLQAHVTNLDASPFLGRIALLRIHNGEIRKGQTVAWSRHDGQLSNVRITELLVTEGLERVPAEVAHAGDIVAVAGIPDITIGESLVDVDDPRPLPLITVDDPAISMTIGINTSPMAGRVRGSKVTARQVKDRLDRELIGNVSLRVLPTERPDAWEVQGRGELALAILVEQMRREGFELTVGKPQVVTKDIDGVKCEPMEKLTVDVPEDYLGQVTQLLAARKGRMDSMTNHGTGWVRLEFTVPARGLIGFRSKFLTETRGTGIASSLAAGYEPWQGQIVSRTTGSLVADRPGPATPYAMINLQERGSFIVEAGSEVYEGQIVGENPRNEDMDVNLTREKKQTNMRASSADNFEGLIPPRKLTLEESLEFAADDECVEVTPEAIRIRKNILSAQERFKIAARARREAKAAAMGWS</sequence>
<dbReference type="STRING" id="525245.HMPREF0044_0638"/>
<comment type="subunit">
    <text evidence="3">Monomer.</text>
</comment>
<dbReference type="InterPro" id="IPR031157">
    <property type="entry name" value="G_TR_CS"/>
</dbReference>
<dbReference type="PRINTS" id="PR00315">
    <property type="entry name" value="ELONGATNFCT"/>
</dbReference>
<comment type="catalytic activity">
    <reaction evidence="3">
        <text>GTP + H2O = GDP + phosphate + H(+)</text>
        <dbReference type="Rhea" id="RHEA:19669"/>
        <dbReference type="ChEBI" id="CHEBI:15377"/>
        <dbReference type="ChEBI" id="CHEBI:15378"/>
        <dbReference type="ChEBI" id="CHEBI:37565"/>
        <dbReference type="ChEBI" id="CHEBI:43474"/>
        <dbReference type="ChEBI" id="CHEBI:58189"/>
    </reaction>
</comment>
<dbReference type="OrthoDB" id="9801472at2"/>
<dbReference type="NCBIfam" id="TIGR01394">
    <property type="entry name" value="TypA_BipA"/>
    <property type="match status" value="1"/>
</dbReference>
<keyword evidence="6" id="KW-1185">Reference proteome</keyword>
<dbReference type="HOGENOM" id="CLU_017016_4_0_11"/>